<dbReference type="Proteomes" id="UP000683559">
    <property type="component" value="Chromosome"/>
</dbReference>
<name>A0ABX8LJ36_9BACT</name>
<accession>A0ABX8LJ36</accession>
<reference evidence="1 2" key="1">
    <citation type="submission" date="2021-06" db="EMBL/GenBank/DDBJ databases">
        <title>Gemonas diversity in paddy soil.</title>
        <authorList>
            <person name="Liu G."/>
        </authorList>
    </citation>
    <scope>NUCLEOTIDE SEQUENCE [LARGE SCALE GENOMIC DNA]</scope>
    <source>
        <strain evidence="1 2">RG2</strain>
    </source>
</reference>
<dbReference type="RefSeq" id="WP_217288592.1">
    <property type="nucleotide sequence ID" value="NZ_CP077683.1"/>
</dbReference>
<dbReference type="EMBL" id="CP077683">
    <property type="protein sequence ID" value="QXE92028.1"/>
    <property type="molecule type" value="Genomic_DNA"/>
</dbReference>
<sequence>MLFRKQPDFGKLLRELGAFSRRDVTQGVKLATYKKSAHSLLKKDPASAHVLLGLVACLEHDITTMHAQYLKAIELSESHLFLMYYAFALEKSCLWNDSAKYTLLALDRAPQESKLLNAAIGITPLTGRFSLLKKLLAQWQESHEGVRHPRQGDYEAVSEALAKHGLAEQDLKGVLAAIGTAFSETDAILLQYRYEIVRGKDASFIHYSFVLPDSLVASYYEDLIADKLAATACHPRVFDAFSFSVENGTVYELYDWMERELASSADTIKVPDPDKMKLIEELIRGVEV</sequence>
<keyword evidence="2" id="KW-1185">Reference proteome</keyword>
<evidence type="ECO:0000313" key="1">
    <source>
        <dbReference type="EMBL" id="QXE92028.1"/>
    </source>
</evidence>
<organism evidence="1 2">
    <name type="scientific">Geomonas subterranea</name>
    <dbReference type="NCBI Taxonomy" id="2847989"/>
    <lineage>
        <taxon>Bacteria</taxon>
        <taxon>Pseudomonadati</taxon>
        <taxon>Thermodesulfobacteriota</taxon>
        <taxon>Desulfuromonadia</taxon>
        <taxon>Geobacterales</taxon>
        <taxon>Geobacteraceae</taxon>
        <taxon>Geomonas</taxon>
    </lineage>
</organism>
<gene>
    <name evidence="1" type="ORF">KP001_05710</name>
</gene>
<protein>
    <submittedName>
        <fullName evidence="1">Uncharacterized protein</fullName>
    </submittedName>
</protein>
<evidence type="ECO:0000313" key="2">
    <source>
        <dbReference type="Proteomes" id="UP000683559"/>
    </source>
</evidence>
<proteinExistence type="predicted"/>